<dbReference type="InterPro" id="IPR050109">
    <property type="entry name" value="HTH-type_TetR-like_transc_reg"/>
</dbReference>
<dbReference type="PANTHER" id="PTHR30055:SF238">
    <property type="entry name" value="MYCOFACTOCIN BIOSYNTHESIS TRANSCRIPTIONAL REGULATOR MFTR-RELATED"/>
    <property type="match status" value="1"/>
</dbReference>
<dbReference type="PANTHER" id="PTHR30055">
    <property type="entry name" value="HTH-TYPE TRANSCRIPTIONAL REGULATOR RUTR"/>
    <property type="match status" value="1"/>
</dbReference>
<evidence type="ECO:0000256" key="4">
    <source>
        <dbReference type="PROSITE-ProRule" id="PRU00335"/>
    </source>
</evidence>
<dbReference type="InterPro" id="IPR009057">
    <property type="entry name" value="Homeodomain-like_sf"/>
</dbReference>
<dbReference type="Gene3D" id="1.10.357.10">
    <property type="entry name" value="Tetracycline Repressor, domain 2"/>
    <property type="match status" value="1"/>
</dbReference>
<organism evidence="6 7">
    <name type="scientific">Kribbella voronezhensis</name>
    <dbReference type="NCBI Taxonomy" id="2512212"/>
    <lineage>
        <taxon>Bacteria</taxon>
        <taxon>Bacillati</taxon>
        <taxon>Actinomycetota</taxon>
        <taxon>Actinomycetes</taxon>
        <taxon>Propionibacteriales</taxon>
        <taxon>Kribbellaceae</taxon>
        <taxon>Kribbella</taxon>
    </lineage>
</organism>
<sequence>MDGLREQKKRETRIALSWAAIRLTVERGYQNVRVEDIAAEAGVSLRTFRNYFSNKAEAIAARQVDRITRIADGLRARPADEPLWVAIRAAVEENYLLGQPEQGTALPPDDQWLAGVRLMGTEPALRGELAKAHAQVQEDFAKAVADRTGSTGLYPRLVAAAFSAAVATVSEEWQRADPPRPLAELLHEALDLLTAGLPEPRPPA</sequence>
<evidence type="ECO:0000256" key="1">
    <source>
        <dbReference type="ARBA" id="ARBA00023015"/>
    </source>
</evidence>
<proteinExistence type="predicted"/>
<reference evidence="6 7" key="1">
    <citation type="submission" date="2019-03" db="EMBL/GenBank/DDBJ databases">
        <title>Genomic Encyclopedia of Type Strains, Phase III (KMG-III): the genomes of soil and plant-associated and newly described type strains.</title>
        <authorList>
            <person name="Whitman W."/>
        </authorList>
    </citation>
    <scope>NUCLEOTIDE SEQUENCE [LARGE SCALE GENOMIC DNA]</scope>
    <source>
        <strain evidence="6 7">VKM Ac-2575</strain>
    </source>
</reference>
<name>A0A4R7TH64_9ACTN</name>
<dbReference type="Pfam" id="PF17754">
    <property type="entry name" value="TetR_C_14"/>
    <property type="match status" value="1"/>
</dbReference>
<feature type="DNA-binding region" description="H-T-H motif" evidence="4">
    <location>
        <begin position="33"/>
        <end position="52"/>
    </location>
</feature>
<dbReference type="EMBL" id="SOCE01000001">
    <property type="protein sequence ID" value="TDU90817.1"/>
    <property type="molecule type" value="Genomic_DNA"/>
</dbReference>
<keyword evidence="3" id="KW-0804">Transcription</keyword>
<accession>A0A4R7TH64</accession>
<evidence type="ECO:0000256" key="2">
    <source>
        <dbReference type="ARBA" id="ARBA00023125"/>
    </source>
</evidence>
<comment type="caution">
    <text evidence="6">The sequence shown here is derived from an EMBL/GenBank/DDBJ whole genome shotgun (WGS) entry which is preliminary data.</text>
</comment>
<evidence type="ECO:0000256" key="3">
    <source>
        <dbReference type="ARBA" id="ARBA00023163"/>
    </source>
</evidence>
<dbReference type="InterPro" id="IPR041347">
    <property type="entry name" value="MftR_C"/>
</dbReference>
<dbReference type="RefSeq" id="WP_133980675.1">
    <property type="nucleotide sequence ID" value="NZ_SOCE01000001.1"/>
</dbReference>
<evidence type="ECO:0000313" key="7">
    <source>
        <dbReference type="Proteomes" id="UP000295151"/>
    </source>
</evidence>
<gene>
    <name evidence="6" type="ORF">EV138_4414</name>
</gene>
<keyword evidence="1" id="KW-0805">Transcription regulation</keyword>
<feature type="domain" description="HTH tetR-type" evidence="5">
    <location>
        <begin position="10"/>
        <end position="70"/>
    </location>
</feature>
<protein>
    <submittedName>
        <fullName evidence="6">TetR family transcriptional regulator</fullName>
    </submittedName>
</protein>
<dbReference type="GO" id="GO:0000976">
    <property type="term" value="F:transcription cis-regulatory region binding"/>
    <property type="evidence" value="ECO:0007669"/>
    <property type="project" value="TreeGrafter"/>
</dbReference>
<dbReference type="AlphaFoldDB" id="A0A4R7TH64"/>
<keyword evidence="7" id="KW-1185">Reference proteome</keyword>
<dbReference type="Pfam" id="PF00440">
    <property type="entry name" value="TetR_N"/>
    <property type="match status" value="1"/>
</dbReference>
<dbReference type="Gene3D" id="1.10.10.60">
    <property type="entry name" value="Homeodomain-like"/>
    <property type="match status" value="1"/>
</dbReference>
<dbReference type="Proteomes" id="UP000295151">
    <property type="component" value="Unassembled WGS sequence"/>
</dbReference>
<evidence type="ECO:0000313" key="6">
    <source>
        <dbReference type="EMBL" id="TDU90817.1"/>
    </source>
</evidence>
<dbReference type="GO" id="GO:0003700">
    <property type="term" value="F:DNA-binding transcription factor activity"/>
    <property type="evidence" value="ECO:0007669"/>
    <property type="project" value="TreeGrafter"/>
</dbReference>
<keyword evidence="2 4" id="KW-0238">DNA-binding</keyword>
<evidence type="ECO:0000259" key="5">
    <source>
        <dbReference type="PROSITE" id="PS50977"/>
    </source>
</evidence>
<dbReference type="OrthoDB" id="8688418at2"/>
<dbReference type="InterPro" id="IPR001647">
    <property type="entry name" value="HTH_TetR"/>
</dbReference>
<dbReference type="PROSITE" id="PS50977">
    <property type="entry name" value="HTH_TETR_2"/>
    <property type="match status" value="1"/>
</dbReference>
<dbReference type="SUPFAM" id="SSF46689">
    <property type="entry name" value="Homeodomain-like"/>
    <property type="match status" value="1"/>
</dbReference>